<accession>A0A1F5PJA2</accession>
<dbReference type="EMBL" id="MFEY01000007">
    <property type="protein sequence ID" value="OGE90023.1"/>
    <property type="molecule type" value="Genomic_DNA"/>
</dbReference>
<feature type="transmembrane region" description="Helical" evidence="9">
    <location>
        <begin position="187"/>
        <end position="205"/>
    </location>
</feature>
<evidence type="ECO:0000313" key="11">
    <source>
        <dbReference type="EMBL" id="OGE90023.1"/>
    </source>
</evidence>
<proteinExistence type="predicted"/>
<gene>
    <name evidence="11" type="ORF">A3E29_02845</name>
</gene>
<comment type="cofactor">
    <cofactor evidence="1">
        <name>FAD</name>
        <dbReference type="ChEBI" id="CHEBI:57692"/>
    </cofactor>
</comment>
<keyword evidence="7" id="KW-0408">Iron</keyword>
<dbReference type="Pfam" id="PF00175">
    <property type="entry name" value="NAD_binding_1"/>
    <property type="match status" value="1"/>
</dbReference>
<feature type="domain" description="FAD-binding FR-type" evidence="10">
    <location>
        <begin position="258"/>
        <end position="361"/>
    </location>
</feature>
<keyword evidence="9" id="KW-0472">Membrane</keyword>
<dbReference type="SUPFAM" id="SSF52343">
    <property type="entry name" value="Ferredoxin reductase-like, C-terminal NADP-linked domain"/>
    <property type="match status" value="1"/>
</dbReference>
<dbReference type="CDD" id="cd00322">
    <property type="entry name" value="FNR_like"/>
    <property type="match status" value="1"/>
</dbReference>
<evidence type="ECO:0000313" key="12">
    <source>
        <dbReference type="Proteomes" id="UP000177682"/>
    </source>
</evidence>
<organism evidence="11 12">
    <name type="scientific">Candidatus Doudnabacteria bacterium RIFCSPHIGHO2_12_FULL_48_16</name>
    <dbReference type="NCBI Taxonomy" id="1817838"/>
    <lineage>
        <taxon>Bacteria</taxon>
        <taxon>Candidatus Doudnaibacteriota</taxon>
    </lineage>
</organism>
<feature type="transmembrane region" description="Helical" evidence="9">
    <location>
        <begin position="16"/>
        <end position="40"/>
    </location>
</feature>
<dbReference type="GO" id="GO:0016491">
    <property type="term" value="F:oxidoreductase activity"/>
    <property type="evidence" value="ECO:0007669"/>
    <property type="project" value="UniProtKB-KW"/>
</dbReference>
<evidence type="ECO:0000256" key="9">
    <source>
        <dbReference type="SAM" id="Phobius"/>
    </source>
</evidence>
<dbReference type="GO" id="GO:0046872">
    <property type="term" value="F:metal ion binding"/>
    <property type="evidence" value="ECO:0007669"/>
    <property type="project" value="UniProtKB-KW"/>
</dbReference>
<evidence type="ECO:0000256" key="2">
    <source>
        <dbReference type="ARBA" id="ARBA00022630"/>
    </source>
</evidence>
<dbReference type="GO" id="GO:0051537">
    <property type="term" value="F:2 iron, 2 sulfur cluster binding"/>
    <property type="evidence" value="ECO:0007669"/>
    <property type="project" value="UniProtKB-KW"/>
</dbReference>
<evidence type="ECO:0000256" key="8">
    <source>
        <dbReference type="ARBA" id="ARBA00023014"/>
    </source>
</evidence>
<comment type="caution">
    <text evidence="11">The sequence shown here is derived from an EMBL/GenBank/DDBJ whole genome shotgun (WGS) entry which is preliminary data.</text>
</comment>
<evidence type="ECO:0000256" key="1">
    <source>
        <dbReference type="ARBA" id="ARBA00001974"/>
    </source>
</evidence>
<dbReference type="PROSITE" id="PS51384">
    <property type="entry name" value="FAD_FR"/>
    <property type="match status" value="1"/>
</dbReference>
<sequence>MIKTWLSQTSMYRLMIYYLGALLLAGMALSMFGILPYVWWHIGFDFAILWLSCALTSWLCAKIFRTQRNPESELITALILALIVGPLDPLIYSNLLLLAGVGAISQASKYLLAINKKHIFNPAAVAVLLAALFLHQGASWWVGDRHLLWIMVIGGALILHKLRWFHLSLSFLIPYLAVLTAQQGWRLDYLAILSPLLFFSTVMLIEPLTSPTGRRKRILYGVCTALILAGLINYSSLPYTLELALIIANFAFWWTKIKQRIILKFINKEPGAKDIYKFWFEPLKKFSFRPGQFLQWTLPHSRADDRGTRRWFTIASSPTEEKVLLTTKFSDRSSTFKQALRELKPGAEIATSDPDGDFILPIDPTMKLVFIAGGIGITPYRSMIKYLLDTKQSRDIIIIYAAKTAEEFSFKELLAQATEIGLNTIYIQTEKTGFITPEMIKKEIPDWAQRTFYISGPEPMVEAYEKMLKETGIKDAGIRTDFFPGYE</sequence>
<dbReference type="PANTHER" id="PTHR47354">
    <property type="entry name" value="NADH OXIDOREDUCTASE HCR"/>
    <property type="match status" value="1"/>
</dbReference>
<keyword evidence="4" id="KW-0479">Metal-binding</keyword>
<evidence type="ECO:0000256" key="6">
    <source>
        <dbReference type="ARBA" id="ARBA00023002"/>
    </source>
</evidence>
<dbReference type="AlphaFoldDB" id="A0A1F5PJA2"/>
<dbReference type="Proteomes" id="UP000177682">
    <property type="component" value="Unassembled WGS sequence"/>
</dbReference>
<evidence type="ECO:0000256" key="5">
    <source>
        <dbReference type="ARBA" id="ARBA00022827"/>
    </source>
</evidence>
<dbReference type="InterPro" id="IPR050415">
    <property type="entry name" value="MRET"/>
</dbReference>
<feature type="transmembrane region" description="Helical" evidence="9">
    <location>
        <begin position="76"/>
        <end position="99"/>
    </location>
</feature>
<dbReference type="InterPro" id="IPR017938">
    <property type="entry name" value="Riboflavin_synthase-like_b-brl"/>
</dbReference>
<keyword evidence="2" id="KW-0285">Flavoprotein</keyword>
<evidence type="ECO:0000256" key="7">
    <source>
        <dbReference type="ARBA" id="ARBA00023004"/>
    </source>
</evidence>
<keyword evidence="9" id="KW-0812">Transmembrane</keyword>
<evidence type="ECO:0000259" key="10">
    <source>
        <dbReference type="PROSITE" id="PS51384"/>
    </source>
</evidence>
<evidence type="ECO:0000256" key="3">
    <source>
        <dbReference type="ARBA" id="ARBA00022714"/>
    </source>
</evidence>
<protein>
    <recommendedName>
        <fullName evidence="10">FAD-binding FR-type domain-containing protein</fullName>
    </recommendedName>
</protein>
<keyword evidence="6" id="KW-0560">Oxidoreductase</keyword>
<dbReference type="Gene3D" id="2.40.30.10">
    <property type="entry name" value="Translation factors"/>
    <property type="match status" value="1"/>
</dbReference>
<dbReference type="PRINTS" id="PR00410">
    <property type="entry name" value="PHEHYDRXLASE"/>
</dbReference>
<keyword evidence="9" id="KW-1133">Transmembrane helix</keyword>
<dbReference type="InterPro" id="IPR017927">
    <property type="entry name" value="FAD-bd_FR_type"/>
</dbReference>
<dbReference type="SUPFAM" id="SSF63380">
    <property type="entry name" value="Riboflavin synthase domain-like"/>
    <property type="match status" value="1"/>
</dbReference>
<feature type="transmembrane region" description="Helical" evidence="9">
    <location>
        <begin position="119"/>
        <end position="135"/>
    </location>
</feature>
<dbReference type="InterPro" id="IPR039261">
    <property type="entry name" value="FNR_nucleotide-bd"/>
</dbReference>
<keyword evidence="5" id="KW-0274">FAD</keyword>
<dbReference type="PANTHER" id="PTHR47354:SF6">
    <property type="entry name" value="NADH OXIDOREDUCTASE HCR"/>
    <property type="match status" value="1"/>
</dbReference>
<keyword evidence="3" id="KW-0001">2Fe-2S</keyword>
<dbReference type="Gene3D" id="3.40.50.80">
    <property type="entry name" value="Nucleotide-binding domain of ferredoxin-NADP reductase (FNR) module"/>
    <property type="match status" value="1"/>
</dbReference>
<evidence type="ECO:0000256" key="4">
    <source>
        <dbReference type="ARBA" id="ARBA00022723"/>
    </source>
</evidence>
<reference evidence="11 12" key="1">
    <citation type="journal article" date="2016" name="Nat. Commun.">
        <title>Thousands of microbial genomes shed light on interconnected biogeochemical processes in an aquifer system.</title>
        <authorList>
            <person name="Anantharaman K."/>
            <person name="Brown C.T."/>
            <person name="Hug L.A."/>
            <person name="Sharon I."/>
            <person name="Castelle C.J."/>
            <person name="Probst A.J."/>
            <person name="Thomas B.C."/>
            <person name="Singh A."/>
            <person name="Wilkins M.J."/>
            <person name="Karaoz U."/>
            <person name="Brodie E.L."/>
            <person name="Williams K.H."/>
            <person name="Hubbard S.S."/>
            <person name="Banfield J.F."/>
        </authorList>
    </citation>
    <scope>NUCLEOTIDE SEQUENCE [LARGE SCALE GENOMIC DNA]</scope>
</reference>
<feature type="transmembrane region" description="Helical" evidence="9">
    <location>
        <begin position="46"/>
        <end position="64"/>
    </location>
</feature>
<name>A0A1F5PJA2_9BACT</name>
<keyword evidence="8" id="KW-0411">Iron-sulfur</keyword>
<feature type="transmembrane region" description="Helical" evidence="9">
    <location>
        <begin position="217"/>
        <end position="233"/>
    </location>
</feature>
<dbReference type="InterPro" id="IPR001433">
    <property type="entry name" value="OxRdtase_FAD/NAD-bd"/>
</dbReference>